<dbReference type="EnsemblBacteria" id="ACC82356">
    <property type="protein sequence ID" value="ACC82356"/>
    <property type="gene ID" value="Npun_R3976"/>
</dbReference>
<dbReference type="Proteomes" id="UP000001191">
    <property type="component" value="Plasmid pNPUN01"/>
</dbReference>
<dbReference type="STRING" id="63737.Npun_F4720"/>
<keyword evidence="7" id="KW-0614">Plasmid</keyword>
<dbReference type="Pfam" id="PF07592">
    <property type="entry name" value="DDE_Tnp_ISAZ013"/>
    <property type="match status" value="1"/>
</dbReference>
<dbReference type="EnsemblBacteria" id="ACC80610">
    <property type="protein sequence ID" value="ACC80610"/>
    <property type="gene ID" value="Npun_R1960"/>
</dbReference>
<dbReference type="EMBL" id="CP001038">
    <property type="protein sequence ID" value="ACC84939.1"/>
    <property type="molecule type" value="Genomic_DNA"/>
</dbReference>
<accession>B2IU87</accession>
<dbReference type="EMBL" id="CP001037">
    <property type="protein sequence ID" value="ACC80610.1"/>
    <property type="molecule type" value="Genomic_DNA"/>
</dbReference>
<dbReference type="EMBL" id="CP001037">
    <property type="protein sequence ID" value="ACC81745.1"/>
    <property type="molecule type" value="Genomic_DNA"/>
</dbReference>
<geneLocation type="plasmid" evidence="7 9">
    <name>pNPUN01</name>
</geneLocation>
<name>B2IU87_NOSP7</name>
<evidence type="ECO:0000313" key="7">
    <source>
        <dbReference type="EMBL" id="ACC84939.1"/>
    </source>
</evidence>
<dbReference type="KEGG" id="npu:Npun_R1960"/>
<dbReference type="HOGENOM" id="CLU_091367_0_0_3"/>
<organism evidence="1 9">
    <name type="scientific">Nostoc punctiforme (strain ATCC 29133 / PCC 73102)</name>
    <dbReference type="NCBI Taxonomy" id="63737"/>
    <lineage>
        <taxon>Bacteria</taxon>
        <taxon>Bacillati</taxon>
        <taxon>Cyanobacteriota</taxon>
        <taxon>Cyanophyceae</taxon>
        <taxon>Nostocales</taxon>
        <taxon>Nostocaceae</taxon>
        <taxon>Nostoc</taxon>
    </lineage>
</organism>
<dbReference type="EMBL" id="CP001038">
    <property type="protein sequence ID" value="ACC85030.1"/>
    <property type="molecule type" value="Genomic_DNA"/>
</dbReference>
<dbReference type="KEGG" id="npu:Npun_R0923"/>
<dbReference type="EnsemblBacteria" id="ACC84939">
    <property type="protein sequence ID" value="ACC84939"/>
    <property type="gene ID" value="Npun_AF054"/>
</dbReference>
<evidence type="ECO:0000313" key="9">
    <source>
        <dbReference type="Proteomes" id="UP000001191"/>
    </source>
</evidence>
<dbReference type="InterPro" id="IPR011518">
    <property type="entry name" value="Transposase_36"/>
</dbReference>
<dbReference type="EnsemblBacteria" id="ACC79658">
    <property type="protein sequence ID" value="ACC79658"/>
    <property type="gene ID" value="Npun_R0923"/>
</dbReference>
<dbReference type="KEGG" id="npu:Npun_F4720"/>
<dbReference type="EMBL" id="CP001037">
    <property type="protein sequence ID" value="ACC79658.1"/>
    <property type="molecule type" value="Genomic_DNA"/>
</dbReference>
<dbReference type="EMBL" id="CP001037">
    <property type="protein sequence ID" value="ACC82279.1"/>
    <property type="molecule type" value="Genomic_DNA"/>
</dbReference>
<proteinExistence type="predicted"/>
<dbReference type="EnsemblBacteria" id="ACC81745">
    <property type="protein sequence ID" value="ACC81745"/>
    <property type="gene ID" value="Npun_R3306"/>
</dbReference>
<evidence type="ECO:0000313" key="5">
    <source>
        <dbReference type="EMBL" id="ACC82356.1"/>
    </source>
</evidence>
<sequence>MSDKQVVESIQDKYDSLSPYLNEKTRRIWAAIEARSLGWGGVSQVALATGLSRTTIHAGIRLLLDASGEKTSNDDSNRIRSSGAGRKLLEEKDAMLLSDLESLIEPVTLGDPESPLKWTSKSVVKLAAALNIGGHRTSPKSVYNLLESLGYSLQSNRKTRDGSSHPDRDDQFLHISNQVLHFQSQNEPVISVDTKKKELIGDFKNSGTEWCEKEQPIEVKMHDFVDPKLGKAIPYGIYDLTSNQGWVNVGIDHDTAEFAVESIRHWWYSMGKQVYPSSEHIMITADCGGSNSYRSRLWKLKLQELATDTGKTIHVCHFPPGTSKWNKIEHRLFCHITQNWRGRPLTSLQVVINLIRNTTTTQGLEVEARLDPNLYKTGIKVTDQELDTIAIERNSFHGEWNYIIKPKVVS</sequence>
<dbReference type="NCBIfam" id="NF033519">
    <property type="entry name" value="transpos_ISAzo13"/>
    <property type="match status" value="1"/>
</dbReference>
<dbReference type="KEGG" id="npu:Npun_AF054"/>
<keyword evidence="9" id="KW-1185">Reference proteome</keyword>
<reference evidence="1 9" key="5">
    <citation type="journal article" date="2013" name="Plant Physiol.">
        <title>A Nostoc punctiforme Sugar Transporter Necessary to Establish a Cyanobacterium-Plant Symbiosis.</title>
        <authorList>
            <person name="Ekman M."/>
            <person name="Picossi S."/>
            <person name="Campbell E.L."/>
            <person name="Meeks J.C."/>
            <person name="Flores E."/>
        </authorList>
    </citation>
    <scope>NUCLEOTIDE SEQUENCE [LARGE SCALE GENOMIC DNA]</scope>
    <source>
        <strain evidence="1">ATCC 29133</strain>
        <strain evidence="9">ATCC 29133 / PCC 73102</strain>
    </source>
</reference>
<evidence type="ECO:0000313" key="4">
    <source>
        <dbReference type="EMBL" id="ACC82279.1"/>
    </source>
</evidence>
<dbReference type="EnsemblBacteria" id="ACC82279">
    <property type="protein sequence ID" value="ACC82279"/>
    <property type="gene ID" value="Npun_R3896"/>
</dbReference>
<dbReference type="KEGG" id="npu:Npun_R3896"/>
<evidence type="ECO:0000313" key="1">
    <source>
        <dbReference type="EMBL" id="ACC79658.1"/>
    </source>
</evidence>
<protein>
    <submittedName>
        <fullName evidence="1">Transposase family protein</fullName>
    </submittedName>
</protein>
<dbReference type="Proteomes" id="UP000001191">
    <property type="component" value="Chromosome"/>
</dbReference>
<evidence type="ECO:0000313" key="8">
    <source>
        <dbReference type="EMBL" id="ACC85030.1"/>
    </source>
</evidence>
<dbReference type="EMBL" id="CP001037">
    <property type="protein sequence ID" value="ACC83075.1"/>
    <property type="molecule type" value="Genomic_DNA"/>
</dbReference>
<evidence type="ECO:0000313" key="3">
    <source>
        <dbReference type="EMBL" id="ACC81745.1"/>
    </source>
</evidence>
<dbReference type="KEGG" id="npu:Npun_R3976"/>
<reference evidence="9" key="1">
    <citation type="submission" date="2008-04" db="EMBL/GenBank/DDBJ databases">
        <title>Complete sequence of chromosome of Nostoc punctiforme ATCC 29133.</title>
        <authorList>
            <consortium name="US DOE Joint Genome Institute"/>
            <person name="Copeland A."/>
            <person name="Lucas S."/>
            <person name="Lapidus A."/>
            <person name="Glavina del Rio T."/>
            <person name="Dalin E."/>
            <person name="Tice H."/>
            <person name="Pitluck S."/>
            <person name="Chain P."/>
            <person name="Malfatti S."/>
            <person name="Shin M."/>
            <person name="Vergez L."/>
            <person name="Schmutz J."/>
            <person name="Larimer F."/>
            <person name="Land M."/>
            <person name="Hauser L."/>
            <person name="Kyrpides N."/>
            <person name="Kim E."/>
            <person name="Meeks J.C."/>
            <person name="Elhai J."/>
            <person name="Campbell E.L."/>
            <person name="Thiel T."/>
            <person name="Longmire J."/>
            <person name="Potts M."/>
            <person name="Atlas R."/>
        </authorList>
    </citation>
    <scope>NUCLEOTIDE SEQUENCE [LARGE SCALE GENOMIC DNA]</scope>
    <source>
        <strain evidence="9">ATCC 29133 / PCC 73102</strain>
    </source>
</reference>
<reference evidence="1" key="4">
    <citation type="submission" date="2008-04" db="EMBL/GenBank/DDBJ databases">
        <authorList>
            <consortium name="US DOE Joint Genome Institute"/>
            <person name="Copeland A."/>
            <person name="Lucas S."/>
            <person name="Lapidus A."/>
            <person name="Glavina del Rio T."/>
            <person name="Dalin E."/>
            <person name="Tice H."/>
            <person name="Pitluck S."/>
            <person name="Chain P."/>
            <person name="Malfatti S."/>
            <person name="Shin M."/>
            <person name="Vergez L."/>
            <person name="Schmutz J."/>
            <person name="Larimer F."/>
            <person name="Land M."/>
            <person name="Hauser L."/>
            <person name="Kyrpides N."/>
            <person name="Kim E."/>
            <person name="Meeks J.C."/>
            <person name="Elhai J."/>
            <person name="Campbell E.L."/>
            <person name="Thiel T."/>
            <person name="Longmire J."/>
            <person name="Potts M."/>
            <person name="Atlas R."/>
        </authorList>
    </citation>
    <scope>NUCLEOTIDE SEQUENCE</scope>
    <source>
        <strain evidence="1">ATCC 29133</strain>
    </source>
</reference>
<dbReference type="KEGG" id="npu:Npun_AF165"/>
<dbReference type="KEGG" id="npu:Npun_R3306"/>
<evidence type="ECO:0000313" key="2">
    <source>
        <dbReference type="EMBL" id="ACC80610.1"/>
    </source>
</evidence>
<reference evidence="9" key="2">
    <citation type="submission" date="2008-04" db="EMBL/GenBank/DDBJ databases">
        <title>Complete sequence of plasmid 1 of Nostoc punctiforme ATCC 29133.</title>
        <authorList>
            <consortium name="US DOE Joint Genome Institute"/>
            <person name="Copeland A."/>
            <person name="Lucas S."/>
            <person name="Lapidus A."/>
            <person name="Glavina del Rio T."/>
            <person name="Dalin E."/>
            <person name="Tice H."/>
            <person name="Pitluck S."/>
            <person name="Chain P."/>
            <person name="Malfatti S."/>
            <person name="Shin M."/>
            <person name="Vergez L."/>
            <person name="Schmutz J."/>
            <person name="Larimer F."/>
            <person name="Land M."/>
            <person name="Hauser L."/>
            <person name="Kyrpides N."/>
            <person name="Kim E."/>
            <person name="Meeks J.C."/>
            <person name="Elhai J."/>
            <person name="Campbell E.L."/>
            <person name="Thiel T."/>
            <person name="Longmire J."/>
            <person name="Potts M."/>
            <person name="Atlas R."/>
        </authorList>
    </citation>
    <scope>NUCLEOTIDE SEQUENCE [LARGE SCALE GENOMIC DNA]</scope>
    <source>
        <strain evidence="9">ATCC 29133 / PCC 73102</strain>
        <plasmid evidence="9">Plasmid pNPUN01</plasmid>
    </source>
</reference>
<dbReference type="EnsemblBacteria" id="ACC85030">
    <property type="protein sequence ID" value="ACC85030"/>
    <property type="gene ID" value="Npun_AF165"/>
</dbReference>
<evidence type="ECO:0000313" key="6">
    <source>
        <dbReference type="EMBL" id="ACC83075.1"/>
    </source>
</evidence>
<dbReference type="EnsemblBacteria" id="ACC83075">
    <property type="protein sequence ID" value="ACC83075"/>
    <property type="gene ID" value="Npun_F4720"/>
</dbReference>
<gene>
    <name evidence="7" type="ordered locus">Npun_AF054</name>
    <name evidence="8" type="ordered locus">Npun_AF165</name>
    <name evidence="6" type="ordered locus">Npun_F4720</name>
    <name evidence="1" type="ordered locus">Npun_R0923</name>
    <name evidence="2" type="ordered locus">Npun_R1960</name>
    <name evidence="3" type="ordered locus">Npun_R3306</name>
    <name evidence="4" type="ordered locus">Npun_R3896</name>
    <name evidence="5" type="ordered locus">Npun_R3976</name>
</gene>
<dbReference type="eggNOG" id="COG1609">
    <property type="taxonomic scope" value="Bacteria"/>
</dbReference>
<dbReference type="AlphaFoldDB" id="B2IU87"/>
<dbReference type="EMBL" id="CP001037">
    <property type="protein sequence ID" value="ACC82356.1"/>
    <property type="molecule type" value="Genomic_DNA"/>
</dbReference>
<reference evidence="7" key="3">
    <citation type="submission" date="2008-04" db="EMBL/GenBank/DDBJ databases">
        <title>Complete sequence of plasmid1 of Nostoc punctiforme ATCC 29133.</title>
        <authorList>
            <consortium name="US DOE Joint Genome Institute"/>
            <person name="Copeland A."/>
            <person name="Lucas S."/>
            <person name="Lapidus A."/>
            <person name="Glavina del Rio T."/>
            <person name="Dalin E."/>
            <person name="Tice H."/>
            <person name="Pitluck S."/>
            <person name="Chain P."/>
            <person name="Malfatti S."/>
            <person name="Shin M."/>
            <person name="Vergez L."/>
            <person name="Schmutz J."/>
            <person name="Larimer F."/>
            <person name="Land M."/>
            <person name="Hauser L."/>
            <person name="Kyrpides N."/>
            <person name="Kim E."/>
            <person name="Meeks J.C."/>
            <person name="Elhai J."/>
            <person name="Campbell E.L."/>
            <person name="Thiel T."/>
            <person name="Longmire J."/>
            <person name="Potts M."/>
            <person name="Atlas R."/>
        </authorList>
    </citation>
    <scope>NUCLEOTIDE SEQUENCE</scope>
    <source>
        <strain evidence="7">ATCC 29133</strain>
        <plasmid evidence="7">pNPUN01</plasmid>
    </source>
</reference>